<feature type="region of interest" description="Disordered" evidence="2">
    <location>
        <begin position="88"/>
        <end position="123"/>
    </location>
</feature>
<protein>
    <recommendedName>
        <fullName evidence="5">MORN repeat-containing protein</fullName>
    </recommendedName>
</protein>
<dbReference type="AlphaFoldDB" id="A0ABD3Q5Y8"/>
<name>A0ABD3Q5Y8_9STRA</name>
<feature type="compositionally biased region" description="Basic and acidic residues" evidence="2">
    <location>
        <begin position="222"/>
        <end position="248"/>
    </location>
</feature>
<feature type="region of interest" description="Disordered" evidence="2">
    <location>
        <begin position="947"/>
        <end position="974"/>
    </location>
</feature>
<dbReference type="Pfam" id="PF02493">
    <property type="entry name" value="MORN"/>
    <property type="match status" value="9"/>
</dbReference>
<dbReference type="Proteomes" id="UP001516023">
    <property type="component" value="Unassembled WGS sequence"/>
</dbReference>
<feature type="region of interest" description="Disordered" evidence="2">
    <location>
        <begin position="210"/>
        <end position="344"/>
    </location>
</feature>
<evidence type="ECO:0000256" key="1">
    <source>
        <dbReference type="ARBA" id="ARBA00022737"/>
    </source>
</evidence>
<feature type="compositionally biased region" description="Polar residues" evidence="2">
    <location>
        <begin position="163"/>
        <end position="172"/>
    </location>
</feature>
<feature type="region of interest" description="Disordered" evidence="2">
    <location>
        <begin position="509"/>
        <end position="573"/>
    </location>
</feature>
<organism evidence="3 4">
    <name type="scientific">Cyclotella cryptica</name>
    <dbReference type="NCBI Taxonomy" id="29204"/>
    <lineage>
        <taxon>Eukaryota</taxon>
        <taxon>Sar</taxon>
        <taxon>Stramenopiles</taxon>
        <taxon>Ochrophyta</taxon>
        <taxon>Bacillariophyta</taxon>
        <taxon>Coscinodiscophyceae</taxon>
        <taxon>Thalassiosirophycidae</taxon>
        <taxon>Stephanodiscales</taxon>
        <taxon>Stephanodiscaceae</taxon>
        <taxon>Cyclotella</taxon>
    </lineage>
</organism>
<accession>A0ABD3Q5Y8</accession>
<evidence type="ECO:0000256" key="2">
    <source>
        <dbReference type="SAM" id="MobiDB-lite"/>
    </source>
</evidence>
<dbReference type="EMBL" id="JABMIG020000067">
    <property type="protein sequence ID" value="KAL3795878.1"/>
    <property type="molecule type" value="Genomic_DNA"/>
</dbReference>
<feature type="region of interest" description="Disordered" evidence="2">
    <location>
        <begin position="21"/>
        <end position="40"/>
    </location>
</feature>
<keyword evidence="1" id="KW-0677">Repeat</keyword>
<dbReference type="SUPFAM" id="SSF82185">
    <property type="entry name" value="Histone H3 K4-specific methyltransferase SET7/9 N-terminal domain"/>
    <property type="match status" value="3"/>
</dbReference>
<gene>
    <name evidence="3" type="ORF">HJC23_002149</name>
</gene>
<feature type="compositionally biased region" description="Basic and acidic residues" evidence="2">
    <location>
        <begin position="949"/>
        <end position="970"/>
    </location>
</feature>
<feature type="compositionally biased region" description="Low complexity" evidence="2">
    <location>
        <begin position="635"/>
        <end position="645"/>
    </location>
</feature>
<dbReference type="Gene3D" id="2.20.110.10">
    <property type="entry name" value="Histone H3 K4-specific methyltransferase SET7/9 N-terminal domain"/>
    <property type="match status" value="3"/>
</dbReference>
<feature type="compositionally biased region" description="Basic and acidic residues" evidence="2">
    <location>
        <begin position="102"/>
        <end position="116"/>
    </location>
</feature>
<evidence type="ECO:0000313" key="3">
    <source>
        <dbReference type="EMBL" id="KAL3795878.1"/>
    </source>
</evidence>
<feature type="compositionally biased region" description="Low complexity" evidence="2">
    <location>
        <begin position="88"/>
        <end position="101"/>
    </location>
</feature>
<feature type="compositionally biased region" description="Polar residues" evidence="2">
    <location>
        <begin position="282"/>
        <end position="292"/>
    </location>
</feature>
<keyword evidence="4" id="KW-1185">Reference proteome</keyword>
<feature type="region of interest" description="Disordered" evidence="2">
    <location>
        <begin position="135"/>
        <end position="180"/>
    </location>
</feature>
<dbReference type="SMART" id="SM00698">
    <property type="entry name" value="MORN"/>
    <property type="match status" value="9"/>
</dbReference>
<feature type="region of interest" description="Disordered" evidence="2">
    <location>
        <begin position="631"/>
        <end position="652"/>
    </location>
</feature>
<dbReference type="PANTHER" id="PTHR43215">
    <property type="entry name" value="RADIAL SPOKE HEAD 1 HOMOLOG"/>
    <property type="match status" value="1"/>
</dbReference>
<evidence type="ECO:0008006" key="5">
    <source>
        <dbReference type="Google" id="ProtNLM"/>
    </source>
</evidence>
<comment type="caution">
    <text evidence="3">The sequence shown here is derived from an EMBL/GenBank/DDBJ whole genome shotgun (WGS) entry which is preliminary data.</text>
</comment>
<evidence type="ECO:0000313" key="4">
    <source>
        <dbReference type="Proteomes" id="UP001516023"/>
    </source>
</evidence>
<dbReference type="InterPro" id="IPR003409">
    <property type="entry name" value="MORN"/>
</dbReference>
<reference evidence="3 4" key="1">
    <citation type="journal article" date="2020" name="G3 (Bethesda)">
        <title>Improved Reference Genome for Cyclotella cryptica CCMP332, a Model for Cell Wall Morphogenesis, Salinity Adaptation, and Lipid Production in Diatoms (Bacillariophyta).</title>
        <authorList>
            <person name="Roberts W.R."/>
            <person name="Downey K.M."/>
            <person name="Ruck E.C."/>
            <person name="Traller J.C."/>
            <person name="Alverson A.J."/>
        </authorList>
    </citation>
    <scope>NUCLEOTIDE SEQUENCE [LARGE SCALE GENOMIC DNA]</scope>
    <source>
        <strain evidence="3 4">CCMP332</strain>
    </source>
</reference>
<feature type="compositionally biased region" description="Polar residues" evidence="2">
    <location>
        <begin position="326"/>
        <end position="337"/>
    </location>
</feature>
<sequence>MITLRGKLTRTLVEAKAATPATTRSNLAPSESAAIGQHADAASAVDSAPVDASAAQESASKTSAMVEEWLWRGVWAFGSLPEQDGASDAMVDAAASTSVSATDDKQNQTHREESKDSAATSQSWIQKLTSRITVVASSSPADGPSRESTNSIVGSAPIDKDTQPTANVTQDDPTAADLEAKPRPFSYRFIKPVDASQVVVPSSLVLTVDDENHDADSQQNLDRVDGAVDTEKATESTEKGDDTVKIEAQEVLDSSNANDKRHDSVQNKEQPSANQVDEIPKTDTSIQFSPSDASAVLAQPPSQDVKNDDKPAADTAAVSTAGDKSPPTTQNSEKPSQPATTAAAAAVLPTPTAQTHSTSIPYKQTYGDAPYTEAHLIHPLGTCPPGGKWEGHFENIVPNTVNPSKKRKDKKDNRVREIFYLFFNATPPADARTAFVAEDSTSAANDLLISPGDGETDESKQEDDAKLLLLPKGKIHVRGYGTNRFGTFEIVGSFDPKNGMLHCQRMYVQTPPPDRETSSSRKQKRSSTGQFSTGRGRSASGKKDGQDGKRGRKRKPSLKKRHMDSFGSFESGDGGANLDENGFDIASIVKKRARLSLESFTGDSPTAPALPQCRGDNAETMYQPFALVPTTSKLTPSTKGSGSKITKSKKKKITPSLKTSSISRIAPLVDIIEPLPSEGDPFLARWRAAHFLYYQRVEATPDGGEAVSAAANVTGGKVNSVVYEGEMMDGFREGMGICLYGNGTMYEGQWKRNKEHGKGTLMTPDRSKIIYQGDWERGRMHGTGSYYYHKDVAVGGVDVSGKEVGHYIGEFRENQRNGRGSYTFPDGSVYEGEWRDNTPNGWGVFRWPDNSVFQGMWKDGRRHGNSGTLIVSDGFRYEGAWVDNAMEGRGVATYPDGQIYEGMWVAGRREGRGTIRFTNGAVYEGRFKDDNMEGQGTMKMSRNVIIPSHSDDEASVEDTKADKSQKEGTPKNDWMIPIEFQSDISHIHQRAGFTQVGL</sequence>
<feature type="compositionally biased region" description="Polar residues" evidence="2">
    <location>
        <begin position="135"/>
        <end position="153"/>
    </location>
</feature>
<dbReference type="PANTHER" id="PTHR43215:SF14">
    <property type="entry name" value="RADIAL SPOKE HEAD 1 HOMOLOG"/>
    <property type="match status" value="1"/>
</dbReference>
<feature type="compositionally biased region" description="Basic residues" evidence="2">
    <location>
        <begin position="550"/>
        <end position="562"/>
    </location>
</feature>
<proteinExistence type="predicted"/>